<protein>
    <submittedName>
        <fullName evidence="1">Uncharacterized protein</fullName>
    </submittedName>
</protein>
<keyword evidence="2" id="KW-1185">Reference proteome</keyword>
<dbReference type="EMBL" id="JAJSOJ010000051">
    <property type="protein sequence ID" value="MCE0744896.1"/>
    <property type="molecule type" value="Genomic_DNA"/>
</dbReference>
<evidence type="ECO:0000313" key="2">
    <source>
        <dbReference type="Proteomes" id="UP001521074"/>
    </source>
</evidence>
<dbReference type="Proteomes" id="UP001521074">
    <property type="component" value="Unassembled WGS sequence"/>
</dbReference>
<name>A0ABS8VXM6_9PROT</name>
<evidence type="ECO:0000313" key="1">
    <source>
        <dbReference type="EMBL" id="MCE0744896.1"/>
    </source>
</evidence>
<gene>
    <name evidence="1" type="ORF">LWC05_13510</name>
</gene>
<sequence>ASGALVLTLTDGSTVAPIVLTATTAAAVVQQINGISGVAAASGGVVPTSSGVTPIVVEDAG</sequence>
<feature type="non-terminal residue" evidence="1">
    <location>
        <position position="1"/>
    </location>
</feature>
<accession>A0ABS8VXM6</accession>
<proteinExistence type="predicted"/>
<dbReference type="RefSeq" id="WP_232878656.1">
    <property type="nucleotide sequence ID" value="NZ_JAJSOJ010000051.1"/>
</dbReference>
<reference evidence="1 2" key="1">
    <citation type="submission" date="2021-12" db="EMBL/GenBank/DDBJ databases">
        <title>Genome sequence of Acetobacter sicerae DmPark20a_162.</title>
        <authorList>
            <person name="Chaston J.M."/>
        </authorList>
    </citation>
    <scope>NUCLEOTIDE SEQUENCE [LARGE SCALE GENOMIC DNA]</scope>
    <source>
        <strain evidence="1 2">DmPark20a_162</strain>
    </source>
</reference>
<organism evidence="1 2">
    <name type="scientific">Acetobacter sicerae</name>
    <dbReference type="NCBI Taxonomy" id="85325"/>
    <lineage>
        <taxon>Bacteria</taxon>
        <taxon>Pseudomonadati</taxon>
        <taxon>Pseudomonadota</taxon>
        <taxon>Alphaproteobacteria</taxon>
        <taxon>Acetobacterales</taxon>
        <taxon>Acetobacteraceae</taxon>
        <taxon>Acetobacter</taxon>
    </lineage>
</organism>
<comment type="caution">
    <text evidence="1">The sequence shown here is derived from an EMBL/GenBank/DDBJ whole genome shotgun (WGS) entry which is preliminary data.</text>
</comment>